<dbReference type="Proteomes" id="UP000328092">
    <property type="component" value="Unassembled WGS sequence"/>
</dbReference>
<evidence type="ECO:0008006" key="3">
    <source>
        <dbReference type="Google" id="ProtNLM"/>
    </source>
</evidence>
<dbReference type="RefSeq" id="WP_139858942.1">
    <property type="nucleotide sequence ID" value="NZ_CAADFC020000007.1"/>
</dbReference>
<accession>A0A508T247</accession>
<reference evidence="1" key="1">
    <citation type="submission" date="2019-02" db="EMBL/GenBank/DDBJ databases">
        <authorList>
            <person name="Pothier F.J."/>
        </authorList>
    </citation>
    <scope>NUCLEOTIDE SEQUENCE</scope>
    <source>
        <strain evidence="1">CI-1B</strain>
    </source>
</reference>
<proteinExistence type="predicted"/>
<evidence type="ECO:0000313" key="1">
    <source>
        <dbReference type="EMBL" id="VIO68540.1"/>
    </source>
</evidence>
<name>A0A508T247_9BRAD</name>
<sequence>MSATKTFLAVYLGSGSTGSGMAAWNAMPEAERRAKEQQGMAAWGAWVEKHKDVLVEMGGPLGKTKRVGPGGIADISNLMTGFTVVRAESHEAAAKLFENHPHFTIFPGEAVEIMPVLPIPGR</sequence>
<comment type="caution">
    <text evidence="1">The sequence shown here is derived from an EMBL/GenBank/DDBJ whole genome shotgun (WGS) entry which is preliminary data.</text>
</comment>
<dbReference type="InterPro" id="IPR011008">
    <property type="entry name" value="Dimeric_a/b-barrel"/>
</dbReference>
<keyword evidence="2" id="KW-1185">Reference proteome</keyword>
<dbReference type="EMBL" id="CAADFC020000007">
    <property type="protein sequence ID" value="VIO68540.1"/>
    <property type="molecule type" value="Genomic_DNA"/>
</dbReference>
<gene>
    <name evidence="1" type="ORF">CI1B_21620</name>
</gene>
<dbReference type="AlphaFoldDB" id="A0A508T247"/>
<dbReference type="OrthoDB" id="5294869at2"/>
<evidence type="ECO:0000313" key="2">
    <source>
        <dbReference type="Proteomes" id="UP000328092"/>
    </source>
</evidence>
<organism evidence="1 2">
    <name type="scientific">Bradyrhizobium ivorense</name>
    <dbReference type="NCBI Taxonomy" id="2511166"/>
    <lineage>
        <taxon>Bacteria</taxon>
        <taxon>Pseudomonadati</taxon>
        <taxon>Pseudomonadota</taxon>
        <taxon>Alphaproteobacteria</taxon>
        <taxon>Hyphomicrobiales</taxon>
        <taxon>Nitrobacteraceae</taxon>
        <taxon>Bradyrhizobium</taxon>
    </lineage>
</organism>
<protein>
    <recommendedName>
        <fullName evidence="3">YCII-related domain-containing protein</fullName>
    </recommendedName>
</protein>
<dbReference type="Gene3D" id="3.30.70.1060">
    <property type="entry name" value="Dimeric alpha+beta barrel"/>
    <property type="match status" value="1"/>
</dbReference>
<dbReference type="SUPFAM" id="SSF54909">
    <property type="entry name" value="Dimeric alpha+beta barrel"/>
    <property type="match status" value="1"/>
</dbReference>